<dbReference type="InterPro" id="IPR002197">
    <property type="entry name" value="HTH_Fis"/>
</dbReference>
<dbReference type="Pfam" id="PF25601">
    <property type="entry name" value="AAA_lid_14"/>
    <property type="match status" value="1"/>
</dbReference>
<accession>W9V104</accession>
<feature type="domain" description="Response regulatory" evidence="8">
    <location>
        <begin position="9"/>
        <end position="126"/>
    </location>
</feature>
<dbReference type="InterPro" id="IPR025944">
    <property type="entry name" value="Sigma_54_int_dom_CS"/>
</dbReference>
<sequence length="466" mass="51660">MSAVKVGATVLVLEDDKGLAALIADELDAQGYTPLLHYRLQDALQALSHDTPSLIVTDLRLPDGKGMDLVRFVSERWSEGERPGLIVITAFGSVKQAVEALQAGADDFITKPLDMDHFLLSVHKTLQTRQLQDELQRYRQLSKDAGFHGMFGSSQVMRNLFNQIKVIAKAQGPVLIIGESGTGKELVAKAIHAESDRAHGPFLAVNCAGIPQDLLESEFFGHAVGAFTGAKGARKGLLQEANGGTLLLDEIGEMPLTLQAKLLRALQDGSIRPVGQDTEEHVDVRVLAATHRDLQSKVSDGTFREDLYYRLETFSLKVPALREREDDLEALAARFMQTLTISQQKPIQGFSQEALVLIKSYEFPGNVRELQNVIERAVTFCRHTYIQVDDLPTRLLKPSQPSLQESSHHAGIEQSLLSGSVLPTLEELQRRYIHYVLNEVDGNKRRAAALLGIGRRTLYRWLDEDE</sequence>
<comment type="caution">
    <text evidence="9">The sequence shown here is derived from an EMBL/GenBank/DDBJ whole genome shotgun (WGS) entry which is preliminary data.</text>
</comment>
<evidence type="ECO:0000256" key="6">
    <source>
        <dbReference type="PROSITE-ProRule" id="PRU00169"/>
    </source>
</evidence>
<evidence type="ECO:0000313" key="9">
    <source>
        <dbReference type="EMBL" id="EXJ13009.1"/>
    </source>
</evidence>
<dbReference type="PROSITE" id="PS50045">
    <property type="entry name" value="SIGMA54_INTERACT_4"/>
    <property type="match status" value="1"/>
</dbReference>
<evidence type="ECO:0000256" key="2">
    <source>
        <dbReference type="ARBA" id="ARBA00022840"/>
    </source>
</evidence>
<dbReference type="SUPFAM" id="SSF52540">
    <property type="entry name" value="P-loop containing nucleoside triphosphate hydrolases"/>
    <property type="match status" value="1"/>
</dbReference>
<dbReference type="Pfam" id="PF00072">
    <property type="entry name" value="Response_reg"/>
    <property type="match status" value="1"/>
</dbReference>
<evidence type="ECO:0000313" key="10">
    <source>
        <dbReference type="Proteomes" id="UP000019464"/>
    </source>
</evidence>
<dbReference type="InterPro" id="IPR009057">
    <property type="entry name" value="Homeodomain-like_sf"/>
</dbReference>
<dbReference type="FunFam" id="3.40.50.300:FF:000006">
    <property type="entry name" value="DNA-binding transcriptional regulator NtrC"/>
    <property type="match status" value="1"/>
</dbReference>
<keyword evidence="4" id="KW-0238">DNA-binding</keyword>
<keyword evidence="3" id="KW-0805">Transcription regulation</keyword>
<dbReference type="SUPFAM" id="SSF46689">
    <property type="entry name" value="Homeodomain-like"/>
    <property type="match status" value="1"/>
</dbReference>
<evidence type="ECO:0000256" key="3">
    <source>
        <dbReference type="ARBA" id="ARBA00023015"/>
    </source>
</evidence>
<feature type="domain" description="Sigma-54 factor interaction" evidence="7">
    <location>
        <begin position="150"/>
        <end position="379"/>
    </location>
</feature>
<keyword evidence="5" id="KW-0804">Transcription</keyword>
<protein>
    <submittedName>
        <fullName evidence="9">Transcriptional regulatory protein ZraR</fullName>
    </submittedName>
</protein>
<keyword evidence="10" id="KW-1185">Reference proteome</keyword>
<dbReference type="InterPro" id="IPR025662">
    <property type="entry name" value="Sigma_54_int_dom_ATP-bd_1"/>
</dbReference>
<dbReference type="Pfam" id="PF00158">
    <property type="entry name" value="Sigma54_activat"/>
    <property type="match status" value="1"/>
</dbReference>
<dbReference type="OrthoDB" id="9804019at2"/>
<gene>
    <name evidence="9" type="primary">zraR_1</name>
    <name evidence="9" type="ORF">D791_00352</name>
</gene>
<dbReference type="PATRIC" id="fig|1229521.3.peg.364"/>
<dbReference type="CDD" id="cd00009">
    <property type="entry name" value="AAA"/>
    <property type="match status" value="1"/>
</dbReference>
<dbReference type="GO" id="GO:0006355">
    <property type="term" value="P:regulation of DNA-templated transcription"/>
    <property type="evidence" value="ECO:0007669"/>
    <property type="project" value="InterPro"/>
</dbReference>
<dbReference type="EMBL" id="AONB01000001">
    <property type="protein sequence ID" value="EXJ13009.1"/>
    <property type="molecule type" value="Genomic_DNA"/>
</dbReference>
<evidence type="ECO:0000256" key="4">
    <source>
        <dbReference type="ARBA" id="ARBA00023125"/>
    </source>
</evidence>
<dbReference type="InterPro" id="IPR058031">
    <property type="entry name" value="AAA_lid_NorR"/>
</dbReference>
<dbReference type="SMART" id="SM00448">
    <property type="entry name" value="REC"/>
    <property type="match status" value="1"/>
</dbReference>
<dbReference type="Gene3D" id="1.10.10.60">
    <property type="entry name" value="Homeodomain-like"/>
    <property type="match status" value="1"/>
</dbReference>
<proteinExistence type="predicted"/>
<keyword evidence="1" id="KW-0547">Nucleotide-binding</keyword>
<dbReference type="PROSITE" id="PS00675">
    <property type="entry name" value="SIGMA54_INTERACT_1"/>
    <property type="match status" value="1"/>
</dbReference>
<dbReference type="Gene3D" id="3.40.50.2300">
    <property type="match status" value="1"/>
</dbReference>
<dbReference type="STRING" id="1229521.D791_00352"/>
<dbReference type="PROSITE" id="PS00688">
    <property type="entry name" value="SIGMA54_INTERACT_3"/>
    <property type="match status" value="1"/>
</dbReference>
<dbReference type="InterPro" id="IPR001789">
    <property type="entry name" value="Sig_transdc_resp-reg_receiver"/>
</dbReference>
<dbReference type="InterPro" id="IPR025943">
    <property type="entry name" value="Sigma_54_int_dom_ATP-bd_2"/>
</dbReference>
<dbReference type="Gene3D" id="3.40.50.300">
    <property type="entry name" value="P-loop containing nucleotide triphosphate hydrolases"/>
    <property type="match status" value="1"/>
</dbReference>
<organism evidence="9 10">
    <name type="scientific">Nitrincola nitratireducens</name>
    <dbReference type="NCBI Taxonomy" id="1229521"/>
    <lineage>
        <taxon>Bacteria</taxon>
        <taxon>Pseudomonadati</taxon>
        <taxon>Pseudomonadota</taxon>
        <taxon>Gammaproteobacteria</taxon>
        <taxon>Oceanospirillales</taxon>
        <taxon>Oceanospirillaceae</taxon>
        <taxon>Nitrincola</taxon>
    </lineage>
</organism>
<evidence type="ECO:0000256" key="5">
    <source>
        <dbReference type="ARBA" id="ARBA00023163"/>
    </source>
</evidence>
<dbReference type="PROSITE" id="PS50110">
    <property type="entry name" value="RESPONSE_REGULATORY"/>
    <property type="match status" value="1"/>
</dbReference>
<dbReference type="Pfam" id="PF02954">
    <property type="entry name" value="HTH_8"/>
    <property type="match status" value="1"/>
</dbReference>
<dbReference type="RefSeq" id="WP_036506873.1">
    <property type="nucleotide sequence ID" value="NZ_AONB01000001.1"/>
</dbReference>
<keyword evidence="6" id="KW-0597">Phosphoprotein</keyword>
<feature type="modified residue" description="4-aspartylphosphate" evidence="6">
    <location>
        <position position="58"/>
    </location>
</feature>
<dbReference type="PROSITE" id="PS00676">
    <property type="entry name" value="SIGMA54_INTERACT_2"/>
    <property type="match status" value="1"/>
</dbReference>
<dbReference type="Proteomes" id="UP000019464">
    <property type="component" value="Unassembled WGS sequence"/>
</dbReference>
<dbReference type="SUPFAM" id="SSF52172">
    <property type="entry name" value="CheY-like"/>
    <property type="match status" value="1"/>
</dbReference>
<evidence type="ECO:0000259" key="7">
    <source>
        <dbReference type="PROSITE" id="PS50045"/>
    </source>
</evidence>
<dbReference type="SMART" id="SM00382">
    <property type="entry name" value="AAA"/>
    <property type="match status" value="1"/>
</dbReference>
<dbReference type="InterPro" id="IPR003593">
    <property type="entry name" value="AAA+_ATPase"/>
</dbReference>
<dbReference type="PANTHER" id="PTHR32071">
    <property type="entry name" value="TRANSCRIPTIONAL REGULATORY PROTEIN"/>
    <property type="match status" value="1"/>
</dbReference>
<evidence type="ECO:0000259" key="8">
    <source>
        <dbReference type="PROSITE" id="PS50110"/>
    </source>
</evidence>
<reference evidence="9 10" key="2">
    <citation type="journal article" date="2015" name="Syst. Appl. Microbiol.">
        <title>Nitrincola nitratireducens sp. nov. isolated from a haloalkaline crater lake.</title>
        <authorList>
            <person name="Singh A."/>
            <person name="Vaidya B."/>
            <person name="Tanuku N.R."/>
            <person name="Pinnaka A.K."/>
        </authorList>
    </citation>
    <scope>NUCLEOTIDE SEQUENCE [LARGE SCALE GENOMIC DNA]</scope>
    <source>
        <strain evidence="9 10">AK23</strain>
    </source>
</reference>
<dbReference type="InterPro" id="IPR027417">
    <property type="entry name" value="P-loop_NTPase"/>
</dbReference>
<dbReference type="GO" id="GO:0043565">
    <property type="term" value="F:sequence-specific DNA binding"/>
    <property type="evidence" value="ECO:0007669"/>
    <property type="project" value="InterPro"/>
</dbReference>
<dbReference type="GO" id="GO:0005524">
    <property type="term" value="F:ATP binding"/>
    <property type="evidence" value="ECO:0007669"/>
    <property type="project" value="UniProtKB-KW"/>
</dbReference>
<dbReference type="InterPro" id="IPR011006">
    <property type="entry name" value="CheY-like_superfamily"/>
</dbReference>
<reference evidence="10" key="1">
    <citation type="submission" date="2012-11" db="EMBL/GenBank/DDBJ databases">
        <authorList>
            <person name="Singh A."/>
            <person name="Pinnaka A.K."/>
            <person name="Vaidya B."/>
        </authorList>
    </citation>
    <scope>NUCLEOTIDE SEQUENCE [LARGE SCALE GENOMIC DNA]</scope>
    <source>
        <strain evidence="10">AK23</strain>
    </source>
</reference>
<dbReference type="InterPro" id="IPR002078">
    <property type="entry name" value="Sigma_54_int"/>
</dbReference>
<keyword evidence="2" id="KW-0067">ATP-binding</keyword>
<name>W9V104_9GAMM</name>
<evidence type="ECO:0000256" key="1">
    <source>
        <dbReference type="ARBA" id="ARBA00022741"/>
    </source>
</evidence>
<dbReference type="Gene3D" id="1.10.8.60">
    <property type="match status" value="1"/>
</dbReference>
<dbReference type="AlphaFoldDB" id="W9V104"/>
<dbReference type="GO" id="GO:0000160">
    <property type="term" value="P:phosphorelay signal transduction system"/>
    <property type="evidence" value="ECO:0007669"/>
    <property type="project" value="InterPro"/>
</dbReference>